<accession>A0ACB8SVK5</accession>
<protein>
    <submittedName>
        <fullName evidence="1">Cytochrome P450</fullName>
    </submittedName>
</protein>
<name>A0ACB8SVK5_9AGAM</name>
<dbReference type="Proteomes" id="UP000814140">
    <property type="component" value="Unassembled WGS sequence"/>
</dbReference>
<gene>
    <name evidence="1" type="ORF">BV25DRAFT_1918296</name>
</gene>
<reference evidence="1" key="1">
    <citation type="submission" date="2021-03" db="EMBL/GenBank/DDBJ databases">
        <authorList>
            <consortium name="DOE Joint Genome Institute"/>
            <person name="Ahrendt S."/>
            <person name="Looney B.P."/>
            <person name="Miyauchi S."/>
            <person name="Morin E."/>
            <person name="Drula E."/>
            <person name="Courty P.E."/>
            <person name="Chicoki N."/>
            <person name="Fauchery L."/>
            <person name="Kohler A."/>
            <person name="Kuo A."/>
            <person name="Labutti K."/>
            <person name="Pangilinan J."/>
            <person name="Lipzen A."/>
            <person name="Riley R."/>
            <person name="Andreopoulos W."/>
            <person name="He G."/>
            <person name="Johnson J."/>
            <person name="Barry K.W."/>
            <person name="Grigoriev I.V."/>
            <person name="Nagy L."/>
            <person name="Hibbett D."/>
            <person name="Henrissat B."/>
            <person name="Matheny P.B."/>
            <person name="Labbe J."/>
            <person name="Martin F."/>
        </authorList>
    </citation>
    <scope>NUCLEOTIDE SEQUENCE</scope>
    <source>
        <strain evidence="1">HHB10654</strain>
    </source>
</reference>
<evidence type="ECO:0000313" key="2">
    <source>
        <dbReference type="Proteomes" id="UP000814140"/>
    </source>
</evidence>
<dbReference type="EMBL" id="MU277224">
    <property type="protein sequence ID" value="KAI0059721.1"/>
    <property type="molecule type" value="Genomic_DNA"/>
</dbReference>
<comment type="caution">
    <text evidence="1">The sequence shown here is derived from an EMBL/GenBank/DDBJ whole genome shotgun (WGS) entry which is preliminary data.</text>
</comment>
<keyword evidence="2" id="KW-1185">Reference proteome</keyword>
<proteinExistence type="predicted"/>
<sequence>MSLVHIWPGGVGQDSWISKLCVGLLIACSVTIIFWVASHRIRQMVLWKIPGPPPPSRITGNYTQMFHASADKFHEHIFQTYGRVIRITGLLWDMLLIVSDPRACTSILLKDQDIFEETDWFIQLNRHAFGPGLLGTLGAHHRRQRKQLNPVFSSKHMRSMLPLFHKITLQLRDVLQNKVSDGPQDVDVVEWFGRIALELIAQGGLGYTFRSLEPDAEENEFGKAIKEYSPTLSGLIKFRTIFPLVAHWPSWLLRFGAKLVPLPRLHNIIRLTDIMHRYTKEVFHEKKRLLEMGDEAFAQQLSEGKDIISVLMKSNSASSEEDRLPDEEILGQMTTLLFAATDTTSTALSRIIHLLSQYRDVQEKLRQELTEARIRAGENELGYDELIELPFLDAVCREALRLFPPFHFISRVARADASIPLSQPIKTAAGALSSIYVPRGTMVTINIQAINRDEAIWGADAAEWKPERWLAPLPESVAQARVPGVYSNTLTFLGGGRACIGFKFSQLEMKVVLSHLIREFRFSPSKKEVVWRFGGIVSPSLKGSNAIVPQMPVVVERVR</sequence>
<evidence type="ECO:0000313" key="1">
    <source>
        <dbReference type="EMBL" id="KAI0059721.1"/>
    </source>
</evidence>
<reference evidence="1" key="2">
    <citation type="journal article" date="2022" name="New Phytol.">
        <title>Evolutionary transition to the ectomycorrhizal habit in the genomes of a hyperdiverse lineage of mushroom-forming fungi.</title>
        <authorList>
            <person name="Looney B."/>
            <person name="Miyauchi S."/>
            <person name="Morin E."/>
            <person name="Drula E."/>
            <person name="Courty P.E."/>
            <person name="Kohler A."/>
            <person name="Kuo A."/>
            <person name="LaButti K."/>
            <person name="Pangilinan J."/>
            <person name="Lipzen A."/>
            <person name="Riley R."/>
            <person name="Andreopoulos W."/>
            <person name="He G."/>
            <person name="Johnson J."/>
            <person name="Nolan M."/>
            <person name="Tritt A."/>
            <person name="Barry K.W."/>
            <person name="Grigoriev I.V."/>
            <person name="Nagy L.G."/>
            <person name="Hibbett D."/>
            <person name="Henrissat B."/>
            <person name="Matheny P.B."/>
            <person name="Labbe J."/>
            <person name="Martin F.M."/>
        </authorList>
    </citation>
    <scope>NUCLEOTIDE SEQUENCE</scope>
    <source>
        <strain evidence="1">HHB10654</strain>
    </source>
</reference>
<organism evidence="1 2">
    <name type="scientific">Artomyces pyxidatus</name>
    <dbReference type="NCBI Taxonomy" id="48021"/>
    <lineage>
        <taxon>Eukaryota</taxon>
        <taxon>Fungi</taxon>
        <taxon>Dikarya</taxon>
        <taxon>Basidiomycota</taxon>
        <taxon>Agaricomycotina</taxon>
        <taxon>Agaricomycetes</taxon>
        <taxon>Russulales</taxon>
        <taxon>Auriscalpiaceae</taxon>
        <taxon>Artomyces</taxon>
    </lineage>
</organism>